<dbReference type="Pfam" id="PF00436">
    <property type="entry name" value="SSB"/>
    <property type="match status" value="1"/>
</dbReference>
<dbReference type="InterPro" id="IPR011344">
    <property type="entry name" value="ssDNA-bd"/>
</dbReference>
<accession>A0A175YGH8</accession>
<protein>
    <recommendedName>
        <fullName evidence="3">Single-stranded DNA-binding protein</fullName>
    </recommendedName>
</protein>
<dbReference type="STRING" id="79200.A0A175YGH8"/>
<dbReference type="Gramene" id="KZM82278">
    <property type="protein sequence ID" value="KZM82278"/>
    <property type="gene ID" value="DCAR_029838"/>
</dbReference>
<comment type="caution">
    <text evidence="2">The sequence shown here is derived from an EMBL/GenBank/DDBJ whole genome shotgun (WGS) entry which is preliminary data.</text>
</comment>
<evidence type="ECO:0000256" key="1">
    <source>
        <dbReference type="ARBA" id="ARBA00023125"/>
    </source>
</evidence>
<dbReference type="EMBL" id="LNRQ01000009">
    <property type="protein sequence ID" value="KZM82278.1"/>
    <property type="molecule type" value="Genomic_DNA"/>
</dbReference>
<name>A0A175YGH8_DAUCS</name>
<dbReference type="SUPFAM" id="SSF50249">
    <property type="entry name" value="Nucleic acid-binding proteins"/>
    <property type="match status" value="1"/>
</dbReference>
<dbReference type="AlphaFoldDB" id="A0A175YGH8"/>
<evidence type="ECO:0000313" key="2">
    <source>
        <dbReference type="EMBL" id="KZM82278.1"/>
    </source>
</evidence>
<dbReference type="PANTHER" id="PTHR10302">
    <property type="entry name" value="SINGLE-STRANDED DNA-BINDING PROTEIN"/>
    <property type="match status" value="1"/>
</dbReference>
<dbReference type="InterPro" id="IPR000424">
    <property type="entry name" value="Primosome_PriB/ssb"/>
</dbReference>
<dbReference type="GO" id="GO:0006264">
    <property type="term" value="P:mitochondrial DNA replication"/>
    <property type="evidence" value="ECO:0007669"/>
    <property type="project" value="TreeGrafter"/>
</dbReference>
<organism evidence="2">
    <name type="scientific">Daucus carota subsp. sativus</name>
    <name type="common">Carrot</name>
    <dbReference type="NCBI Taxonomy" id="79200"/>
    <lineage>
        <taxon>Eukaryota</taxon>
        <taxon>Viridiplantae</taxon>
        <taxon>Streptophyta</taxon>
        <taxon>Embryophyta</taxon>
        <taxon>Tracheophyta</taxon>
        <taxon>Spermatophyta</taxon>
        <taxon>Magnoliopsida</taxon>
        <taxon>eudicotyledons</taxon>
        <taxon>Gunneridae</taxon>
        <taxon>Pentapetalae</taxon>
        <taxon>asterids</taxon>
        <taxon>campanulids</taxon>
        <taxon>Apiales</taxon>
        <taxon>Apiaceae</taxon>
        <taxon>Apioideae</taxon>
        <taxon>Scandiceae</taxon>
        <taxon>Daucinae</taxon>
        <taxon>Daucus</taxon>
        <taxon>Daucus sect. Daucus</taxon>
    </lineage>
</organism>
<dbReference type="PANTHER" id="PTHR10302:SF16">
    <property type="entry name" value="NUCLEIC ACID-BINDING, OB-FOLD-LIKE PROTEIN"/>
    <property type="match status" value="1"/>
</dbReference>
<dbReference type="GO" id="GO:0003697">
    <property type="term" value="F:single-stranded DNA binding"/>
    <property type="evidence" value="ECO:0007669"/>
    <property type="project" value="InterPro"/>
</dbReference>
<sequence>MGGGDWFACRVEPVAGSGMNKETRRRKPGGWLFLWGKWVRIGTKEWEDCHTSVSRIGGIRNNRRPLENEKPKDYANRCAVQWHRVSIYREKLGDVAIKHVTPGSILYLEGNLETKVFSDPITGLVRRIREFAIRQTSMVFSNLSLIL</sequence>
<dbReference type="InterPro" id="IPR012340">
    <property type="entry name" value="NA-bd_OB-fold"/>
</dbReference>
<reference evidence="2" key="1">
    <citation type="journal article" date="2016" name="Nat. Genet.">
        <title>A high-quality carrot genome assembly provides new insights into carotenoid accumulation and asterid genome evolution.</title>
        <authorList>
            <person name="Iorizzo M."/>
            <person name="Ellison S."/>
            <person name="Senalik D."/>
            <person name="Zeng P."/>
            <person name="Satapoomin P."/>
            <person name="Huang J."/>
            <person name="Bowman M."/>
            <person name="Iovene M."/>
            <person name="Sanseverino W."/>
            <person name="Cavagnaro P."/>
            <person name="Yildiz M."/>
            <person name="Macko-Podgorni A."/>
            <person name="Moranska E."/>
            <person name="Grzebelus E."/>
            <person name="Grzebelus D."/>
            <person name="Ashrafi H."/>
            <person name="Zheng Z."/>
            <person name="Cheng S."/>
            <person name="Spooner D."/>
            <person name="Van Deynze A."/>
            <person name="Simon P."/>
        </authorList>
    </citation>
    <scope>NUCLEOTIDE SEQUENCE [LARGE SCALE GENOMIC DNA]</scope>
    <source>
        <tissue evidence="2">Leaf</tissue>
    </source>
</reference>
<dbReference type="GO" id="GO:0042645">
    <property type="term" value="C:mitochondrial nucleoid"/>
    <property type="evidence" value="ECO:0007669"/>
    <property type="project" value="TreeGrafter"/>
</dbReference>
<keyword evidence="1" id="KW-0238">DNA-binding</keyword>
<proteinExistence type="predicted"/>
<gene>
    <name evidence="2" type="ORF">DCAR_029838</name>
</gene>
<dbReference type="Gene3D" id="2.40.50.140">
    <property type="entry name" value="Nucleic acid-binding proteins"/>
    <property type="match status" value="1"/>
</dbReference>
<evidence type="ECO:0008006" key="3">
    <source>
        <dbReference type="Google" id="ProtNLM"/>
    </source>
</evidence>